<comment type="subcellular location">
    <subcellularLocation>
        <location evidence="1">Cell membrane</location>
        <topology evidence="1">Multi-pass membrane protein</topology>
    </subcellularLocation>
</comment>
<dbReference type="AlphaFoldDB" id="A0A485K7N9"/>
<name>A0A485K7N9_9STRA</name>
<evidence type="ECO:0000259" key="7">
    <source>
        <dbReference type="Pfam" id="PF03458"/>
    </source>
</evidence>
<feature type="transmembrane region" description="Helical" evidence="6">
    <location>
        <begin position="192"/>
        <end position="210"/>
    </location>
</feature>
<dbReference type="EMBL" id="CAADRA010000104">
    <property type="protein sequence ID" value="VFT78575.1"/>
    <property type="molecule type" value="Genomic_DNA"/>
</dbReference>
<feature type="transmembrane region" description="Helical" evidence="6">
    <location>
        <begin position="126"/>
        <end position="146"/>
    </location>
</feature>
<reference evidence="8" key="2">
    <citation type="submission" date="2019-06" db="EMBL/GenBank/DDBJ databases">
        <title>Genomics analysis of Aphanomyces spp. identifies a new class of oomycete effector associated with host adaptation.</title>
        <authorList>
            <person name="Gaulin E."/>
        </authorList>
    </citation>
    <scope>NUCLEOTIDE SEQUENCE</scope>
    <source>
        <strain evidence="8">CBS 578.67</strain>
    </source>
</reference>
<organism evidence="9 10">
    <name type="scientific">Aphanomyces stellatus</name>
    <dbReference type="NCBI Taxonomy" id="120398"/>
    <lineage>
        <taxon>Eukaryota</taxon>
        <taxon>Sar</taxon>
        <taxon>Stramenopiles</taxon>
        <taxon>Oomycota</taxon>
        <taxon>Saprolegniomycetes</taxon>
        <taxon>Saprolegniales</taxon>
        <taxon>Verrucalvaceae</taxon>
        <taxon>Aphanomyces</taxon>
    </lineage>
</organism>
<feature type="transmembrane region" description="Helical" evidence="6">
    <location>
        <begin position="166"/>
        <end position="185"/>
    </location>
</feature>
<dbReference type="Pfam" id="PF03458">
    <property type="entry name" value="Gly_transporter"/>
    <property type="match status" value="2"/>
</dbReference>
<evidence type="ECO:0000256" key="4">
    <source>
        <dbReference type="ARBA" id="ARBA00022989"/>
    </source>
</evidence>
<dbReference type="OrthoDB" id="67004at2759"/>
<reference evidence="9 10" key="1">
    <citation type="submission" date="2019-03" db="EMBL/GenBank/DDBJ databases">
        <authorList>
            <person name="Gaulin E."/>
            <person name="Dumas B."/>
        </authorList>
    </citation>
    <scope>NUCLEOTIDE SEQUENCE [LARGE SCALE GENOMIC DNA]</scope>
    <source>
        <strain evidence="9">CBS 568.67</strain>
    </source>
</reference>
<dbReference type="InterPro" id="IPR005115">
    <property type="entry name" value="Gly_transporter"/>
</dbReference>
<keyword evidence="2" id="KW-1003">Cell membrane</keyword>
<keyword evidence="5 6" id="KW-0472">Membrane</keyword>
<dbReference type="GO" id="GO:0005886">
    <property type="term" value="C:plasma membrane"/>
    <property type="evidence" value="ECO:0007669"/>
    <property type="project" value="UniProtKB-SubCell"/>
</dbReference>
<evidence type="ECO:0000256" key="1">
    <source>
        <dbReference type="ARBA" id="ARBA00004651"/>
    </source>
</evidence>
<dbReference type="PANTHER" id="PTHR30506">
    <property type="entry name" value="INNER MEMBRANE PROTEIN"/>
    <property type="match status" value="1"/>
</dbReference>
<keyword evidence="4 6" id="KW-1133">Transmembrane helix</keyword>
<keyword evidence="3 6" id="KW-0812">Transmembrane</keyword>
<evidence type="ECO:0000256" key="6">
    <source>
        <dbReference type="SAM" id="Phobius"/>
    </source>
</evidence>
<sequence length="285" mass="30276">MHHLAHLRSTTPLHSVETITAPLTPDVPFCQLSPADEKILVDEDTPNNNPHEGLPRWPGLSSATHLLRALDLFGTAVFATCGSLAAALAGCDLLGCIIVGCITAVGGGTWRDILLLHQPPFWVVEVEYLVMPAVVAAAVFFLWGFIPPGQTVLGASLKLANGDGGVLLDWGDAIGIGVATVIGAMNGLRHDCPAVISALCGLVTATFGGLTRDVVLNRPVRILYSHAEVYAVIPLTGAAVYLGLRHAAPRRQTLRIAGCVALVIVLRHQAWTHGWRLPVWNNVKS</sequence>
<proteinExistence type="predicted"/>
<dbReference type="Proteomes" id="UP000332933">
    <property type="component" value="Unassembled WGS sequence"/>
</dbReference>
<evidence type="ECO:0000313" key="10">
    <source>
        <dbReference type="Proteomes" id="UP000332933"/>
    </source>
</evidence>
<gene>
    <name evidence="9" type="primary">Aste57867_1356</name>
    <name evidence="8" type="ORF">As57867_001355</name>
    <name evidence="9" type="ORF">ASTE57867_1356</name>
</gene>
<evidence type="ECO:0000313" key="8">
    <source>
        <dbReference type="EMBL" id="KAF0718969.1"/>
    </source>
</evidence>
<evidence type="ECO:0000256" key="5">
    <source>
        <dbReference type="ARBA" id="ARBA00023136"/>
    </source>
</evidence>
<protein>
    <submittedName>
        <fullName evidence="9">Aste57867_1356 protein</fullName>
    </submittedName>
</protein>
<feature type="transmembrane region" description="Helical" evidence="6">
    <location>
        <begin position="76"/>
        <end position="105"/>
    </location>
</feature>
<evidence type="ECO:0000256" key="3">
    <source>
        <dbReference type="ARBA" id="ARBA00022692"/>
    </source>
</evidence>
<feature type="transmembrane region" description="Helical" evidence="6">
    <location>
        <begin position="222"/>
        <end position="242"/>
    </location>
</feature>
<evidence type="ECO:0000313" key="9">
    <source>
        <dbReference type="EMBL" id="VFT78575.1"/>
    </source>
</evidence>
<feature type="domain" description="Glycine transporter" evidence="7">
    <location>
        <begin position="170"/>
        <end position="245"/>
    </location>
</feature>
<keyword evidence="10" id="KW-1185">Reference proteome</keyword>
<dbReference type="EMBL" id="VJMH01000104">
    <property type="protein sequence ID" value="KAF0718969.1"/>
    <property type="molecule type" value="Genomic_DNA"/>
</dbReference>
<evidence type="ECO:0000256" key="2">
    <source>
        <dbReference type="ARBA" id="ARBA00022475"/>
    </source>
</evidence>
<accession>A0A485K7N9</accession>
<feature type="domain" description="Glycine transporter" evidence="7">
    <location>
        <begin position="69"/>
        <end position="143"/>
    </location>
</feature>
<dbReference type="PANTHER" id="PTHR30506:SF3">
    <property type="entry name" value="UPF0126 INNER MEMBRANE PROTEIN YADS-RELATED"/>
    <property type="match status" value="1"/>
</dbReference>